<keyword evidence="1 2" id="KW-0728">SH3 domain</keyword>
<feature type="compositionally biased region" description="Polar residues" evidence="3">
    <location>
        <begin position="571"/>
        <end position="580"/>
    </location>
</feature>
<evidence type="ECO:0000256" key="1">
    <source>
        <dbReference type="ARBA" id="ARBA00022443"/>
    </source>
</evidence>
<dbReference type="GO" id="GO:0016301">
    <property type="term" value="F:kinase activity"/>
    <property type="evidence" value="ECO:0007669"/>
    <property type="project" value="UniProtKB-KW"/>
</dbReference>
<dbReference type="Pfam" id="PF07653">
    <property type="entry name" value="SH3_2"/>
    <property type="match status" value="1"/>
</dbReference>
<dbReference type="PANTHER" id="PTHR14167">
    <property type="entry name" value="SH3 DOMAIN-CONTAINING"/>
    <property type="match status" value="1"/>
</dbReference>
<dbReference type="Proteomes" id="UP001318040">
    <property type="component" value="Chromosome 51"/>
</dbReference>
<dbReference type="CDD" id="cd11874">
    <property type="entry name" value="SH3_CD2AP-like_2"/>
    <property type="match status" value="1"/>
</dbReference>
<dbReference type="InterPro" id="IPR050384">
    <property type="entry name" value="Endophilin_SH3RF"/>
</dbReference>
<feature type="region of interest" description="Disordered" evidence="3">
    <location>
        <begin position="249"/>
        <end position="299"/>
    </location>
</feature>
<feature type="domain" description="SH3" evidence="4">
    <location>
        <begin position="127"/>
        <end position="186"/>
    </location>
</feature>
<dbReference type="FunFam" id="2.30.30.40:FF:000072">
    <property type="entry name" value="Unconventional Myosin IB"/>
    <property type="match status" value="1"/>
</dbReference>
<feature type="domain" description="SH3" evidence="4">
    <location>
        <begin position="300"/>
        <end position="361"/>
    </location>
</feature>
<feature type="compositionally biased region" description="Pro residues" evidence="3">
    <location>
        <begin position="440"/>
        <end position="449"/>
    </location>
</feature>
<dbReference type="GeneID" id="116953392"/>
<evidence type="ECO:0000313" key="5">
    <source>
        <dbReference type="Proteomes" id="UP001318040"/>
    </source>
</evidence>
<feature type="region of interest" description="Disordered" evidence="3">
    <location>
        <begin position="184"/>
        <end position="229"/>
    </location>
</feature>
<feature type="compositionally biased region" description="Low complexity" evidence="3">
    <location>
        <begin position="608"/>
        <end position="629"/>
    </location>
</feature>
<accession>A0AAJ7U4A9</accession>
<dbReference type="RefSeq" id="XP_032829437.1">
    <property type="nucleotide sequence ID" value="XM_032973546.1"/>
</dbReference>
<evidence type="ECO:0000259" key="4">
    <source>
        <dbReference type="PROSITE" id="PS50002"/>
    </source>
</evidence>
<dbReference type="CDD" id="cd11873">
    <property type="entry name" value="SH3_CD2AP-like_1"/>
    <property type="match status" value="1"/>
</dbReference>
<feature type="region of interest" description="Disordered" evidence="3">
    <location>
        <begin position="363"/>
        <end position="663"/>
    </location>
</feature>
<feature type="domain" description="SH3" evidence="4">
    <location>
        <begin position="1"/>
        <end position="58"/>
    </location>
</feature>
<keyword evidence="6" id="KW-0808">Transferase</keyword>
<organism evidence="5 6">
    <name type="scientific">Petromyzon marinus</name>
    <name type="common">Sea lamprey</name>
    <dbReference type="NCBI Taxonomy" id="7757"/>
    <lineage>
        <taxon>Eukaryota</taxon>
        <taxon>Metazoa</taxon>
        <taxon>Chordata</taxon>
        <taxon>Craniata</taxon>
        <taxon>Vertebrata</taxon>
        <taxon>Cyclostomata</taxon>
        <taxon>Hyperoartia</taxon>
        <taxon>Petromyzontiformes</taxon>
        <taxon>Petromyzontidae</taxon>
        <taxon>Petromyzon</taxon>
    </lineage>
</organism>
<dbReference type="SMART" id="SM00326">
    <property type="entry name" value="SH3"/>
    <property type="match status" value="3"/>
</dbReference>
<dbReference type="PRINTS" id="PR00499">
    <property type="entry name" value="P67PHOX"/>
</dbReference>
<evidence type="ECO:0000256" key="3">
    <source>
        <dbReference type="SAM" id="MobiDB-lite"/>
    </source>
</evidence>
<protein>
    <submittedName>
        <fullName evidence="6">SH3 domain-containing kinase-binding protein 1 isoform X1</fullName>
    </submittedName>
</protein>
<dbReference type="SUPFAM" id="SSF50044">
    <property type="entry name" value="SH3-domain"/>
    <property type="match status" value="3"/>
</dbReference>
<feature type="compositionally biased region" description="Gly residues" evidence="3">
    <location>
        <begin position="648"/>
        <end position="659"/>
    </location>
</feature>
<feature type="compositionally biased region" description="Basic and acidic residues" evidence="3">
    <location>
        <begin position="400"/>
        <end position="433"/>
    </location>
</feature>
<dbReference type="AlphaFoldDB" id="A0AAJ7U4A9"/>
<feature type="compositionally biased region" description="Basic and acidic residues" evidence="3">
    <location>
        <begin position="489"/>
        <end position="501"/>
    </location>
</feature>
<dbReference type="Gene3D" id="2.30.30.40">
    <property type="entry name" value="SH3 Domains"/>
    <property type="match status" value="3"/>
</dbReference>
<reference evidence="6" key="1">
    <citation type="submission" date="2025-08" db="UniProtKB">
        <authorList>
            <consortium name="RefSeq"/>
        </authorList>
    </citation>
    <scope>IDENTIFICATION</scope>
    <source>
        <tissue evidence="6">Sperm</tissue>
    </source>
</reference>
<dbReference type="PROSITE" id="PS50002">
    <property type="entry name" value="SH3"/>
    <property type="match status" value="3"/>
</dbReference>
<keyword evidence="5" id="KW-1185">Reference proteome</keyword>
<gene>
    <name evidence="6" type="primary">SH3KBP1</name>
</gene>
<proteinExistence type="predicted"/>
<keyword evidence="6" id="KW-0418">Kinase</keyword>
<evidence type="ECO:0000256" key="2">
    <source>
        <dbReference type="PROSITE-ProRule" id="PRU00192"/>
    </source>
</evidence>
<sequence>MVEVLVEFDYEAQADDELTLHVGDIVTAVRKDSGGWWEGDLHGRRGVFPDNFVKELKREDSGKKEGTLTRHGEKTGNVANLVNRMSVVGLPVGMQTMPKTSRRGSRKKAFRLRGLSFFSSSGLSEKVRKRRCQVAFSYVAQNDDELDLAVGDVVDIIKEVEEGWWEGSHNGRTGVFPSNFVKEVTEESAEQENGESPPPAETSDSTDSGQRDGGGGVEGGGAGEIQPKKIRGFGFGDIFKEGNVKLRPRAAEDSADGGDCSKVADRSNFPGSHSSLTKKKQAPVPNVDPASKPEPEARHKAREYCKALFSYEAQNNDELSLKEGELVEIIAKDCGDAGWWEGEVNGKRGVFPDNFVKLLPAEVEKEQRSSPKFLSKPSLRVAEDKPKKPPLPATLVKVNLGDKKDVRKVVPDKPERPELPFKQEEKDERHPDIPAKPAAPAIPPKPAAPKGPAVTRIGSGVGPKRPEKPSTPISPVRPTGDLVGFSHPKLVELDSSDKSTDSELVGFDVVVPSPEKLNHPTTNRPKHKGRRPPSQFPGNVLWEMESPSAEGAVSRSDSGEEAEEKQHRTAEQPNSSQTDSGRPISKMLEPKKKPPLGLGATATPVTPPSSQGSQGASGGASSPLPRPLSTIVSEALNARRQPPSGAEPQGGGGGSGGGDDLQAQVRELREAMEAMKIQHKREISQLVSELEEEKKRRVQLQVEVERIKKQLLVK</sequence>
<dbReference type="PANTHER" id="PTHR14167:SF92">
    <property type="entry name" value="CIN85 AND CD2AP RELATED, ISOFORM J"/>
    <property type="match status" value="1"/>
</dbReference>
<dbReference type="PRINTS" id="PR00452">
    <property type="entry name" value="SH3DOMAIN"/>
</dbReference>
<name>A0AAJ7U4A9_PETMA</name>
<feature type="compositionally biased region" description="Gly residues" evidence="3">
    <location>
        <begin position="211"/>
        <end position="223"/>
    </location>
</feature>
<evidence type="ECO:0000313" key="6">
    <source>
        <dbReference type="RefSeq" id="XP_032829437.1"/>
    </source>
</evidence>
<dbReference type="KEGG" id="pmrn:116953392"/>
<dbReference type="InterPro" id="IPR036028">
    <property type="entry name" value="SH3-like_dom_sf"/>
</dbReference>
<dbReference type="Pfam" id="PF14604">
    <property type="entry name" value="SH3_9"/>
    <property type="match status" value="2"/>
</dbReference>
<dbReference type="CTD" id="30011"/>
<dbReference type="InterPro" id="IPR001452">
    <property type="entry name" value="SH3_domain"/>
</dbReference>